<dbReference type="EMBL" id="GGMS01012858">
    <property type="protein sequence ID" value="MBY82061.1"/>
    <property type="molecule type" value="Transcribed_RNA"/>
</dbReference>
<evidence type="ECO:0000313" key="3">
    <source>
        <dbReference type="EMBL" id="MBY82061.1"/>
    </source>
</evidence>
<evidence type="ECO:0000313" key="4">
    <source>
        <dbReference type="Proteomes" id="UP000694846"/>
    </source>
</evidence>
<gene>
    <name evidence="5" type="primary">LOC112691736</name>
    <name evidence="3" type="ORF">g.99715</name>
</gene>
<feature type="domain" description="MKRN2 opposite strand protein-like N-terminal" evidence="2">
    <location>
        <begin position="6"/>
        <end position="33"/>
    </location>
</feature>
<feature type="domain" description="MKRN2 opposite strand protein-like C-terminal" evidence="1">
    <location>
        <begin position="41"/>
        <end position="195"/>
    </location>
</feature>
<dbReference type="PANTHER" id="PTHR33963">
    <property type="entry name" value="MKRN2 OPPOSITE STRAND PROTEIN"/>
    <property type="match status" value="1"/>
</dbReference>
<protein>
    <submittedName>
        <fullName evidence="5">MKRN2 opposite strand protein isoform X1</fullName>
    </submittedName>
</protein>
<dbReference type="AlphaFoldDB" id="A0A2S2QWC3"/>
<keyword evidence="4" id="KW-1185">Reference proteome</keyword>
<dbReference type="Pfam" id="PF22795">
    <property type="entry name" value="DUF4796_N"/>
    <property type="match status" value="1"/>
</dbReference>
<dbReference type="InterPro" id="IPR053921">
    <property type="entry name" value="MKRN2OS-like_C"/>
</dbReference>
<evidence type="ECO:0000259" key="1">
    <source>
        <dbReference type="Pfam" id="PF16044"/>
    </source>
</evidence>
<evidence type="ECO:0000259" key="2">
    <source>
        <dbReference type="Pfam" id="PF22795"/>
    </source>
</evidence>
<dbReference type="OrthoDB" id="10065749at2759"/>
<dbReference type="Pfam" id="PF16044">
    <property type="entry name" value="DUF4796_C"/>
    <property type="match status" value="1"/>
</dbReference>
<sequence length="213" mass="25178">MNNDSGIICFQHCDNKNIYCINIPNSCPICKICIQDQLTIPIRVPYPFVRASQQPCSIVIKPTRGDFLNNYQLLDHLHIGVTNSRGTVISYDWNGINEDTDNWQRCLVVFELNDNCWDTQWDNVLTDLVKNNCWDSARYDLTKHNCFSFIMEFIRRFNGFKRSVNRVETKENFTELYIAPTTIKAYKYIYLYRKIVENSYYIYNQSSKEILNT</sequence>
<evidence type="ECO:0000313" key="5">
    <source>
        <dbReference type="RefSeq" id="XP_025421894.1"/>
    </source>
</evidence>
<dbReference type="RefSeq" id="XP_025421894.1">
    <property type="nucleotide sequence ID" value="XM_025566109.1"/>
</dbReference>
<accession>A0A2S2QWC3</accession>
<dbReference type="InterPro" id="IPR053922">
    <property type="entry name" value="MKRN2OS-like_N"/>
</dbReference>
<reference evidence="3" key="1">
    <citation type="submission" date="2018-04" db="EMBL/GenBank/DDBJ databases">
        <title>Transcriptome assembly of Sipha flava.</title>
        <authorList>
            <person name="Scully E.D."/>
            <person name="Geib S.M."/>
            <person name="Palmer N.A."/>
            <person name="Koch K."/>
            <person name="Bradshaw J."/>
            <person name="Heng-Moss T."/>
            <person name="Sarath G."/>
        </authorList>
    </citation>
    <scope>NUCLEOTIDE SEQUENCE</scope>
</reference>
<dbReference type="PANTHER" id="PTHR33963:SF2">
    <property type="entry name" value="MKRN2 OPPOSITE STRAND PROTEIN"/>
    <property type="match status" value="1"/>
</dbReference>
<reference evidence="5" key="2">
    <citation type="submission" date="2025-04" db="UniProtKB">
        <authorList>
            <consortium name="RefSeq"/>
        </authorList>
    </citation>
    <scope>IDENTIFICATION</scope>
    <source>
        <tissue evidence="5">Whole body</tissue>
    </source>
</reference>
<proteinExistence type="predicted"/>
<dbReference type="Proteomes" id="UP000694846">
    <property type="component" value="Unplaced"/>
</dbReference>
<dbReference type="InterPro" id="IPR032016">
    <property type="entry name" value="MKRN2OS-like"/>
</dbReference>
<name>A0A2S2QWC3_9HEMI</name>
<dbReference type="GeneID" id="112691736"/>
<organism evidence="3">
    <name type="scientific">Sipha flava</name>
    <name type="common">yellow sugarcane aphid</name>
    <dbReference type="NCBI Taxonomy" id="143950"/>
    <lineage>
        <taxon>Eukaryota</taxon>
        <taxon>Metazoa</taxon>
        <taxon>Ecdysozoa</taxon>
        <taxon>Arthropoda</taxon>
        <taxon>Hexapoda</taxon>
        <taxon>Insecta</taxon>
        <taxon>Pterygota</taxon>
        <taxon>Neoptera</taxon>
        <taxon>Paraneoptera</taxon>
        <taxon>Hemiptera</taxon>
        <taxon>Sternorrhyncha</taxon>
        <taxon>Aphidomorpha</taxon>
        <taxon>Aphidoidea</taxon>
        <taxon>Aphididae</taxon>
        <taxon>Sipha</taxon>
    </lineage>
</organism>